<dbReference type="AlphaFoldDB" id="A0AAW2HML2"/>
<reference evidence="2" key="1">
    <citation type="journal article" date="2024" name="Gigascience">
        <title>Chromosome-level genome of the poultry shaft louse Menopon gallinae provides insight into the host-switching and adaptive evolution of parasitic lice.</title>
        <authorList>
            <person name="Xu Y."/>
            <person name="Ma L."/>
            <person name="Liu S."/>
            <person name="Liang Y."/>
            <person name="Liu Q."/>
            <person name="He Z."/>
            <person name="Tian L."/>
            <person name="Duan Y."/>
            <person name="Cai W."/>
            <person name="Li H."/>
            <person name="Song F."/>
        </authorList>
    </citation>
    <scope>NUCLEOTIDE SEQUENCE</scope>
    <source>
        <strain evidence="2">Cailab_2023a</strain>
    </source>
</reference>
<comment type="caution">
    <text evidence="2">The sequence shown here is derived from an EMBL/GenBank/DDBJ whole genome shotgun (WGS) entry which is preliminary data.</text>
</comment>
<sequence length="188" mass="20602">MNAEGVKYLENLLGFQKRCRIVFAGVGDAVVRKSRLGIRRCPSPESSQRYGPDGGKIMRVLEGSKLSLLLLLTGQWGLRESVAQKIRIFFGSSGADRKQGLGLLQRHPELRKNSHESFADHLGGYFRLGNGRFLTNGVPPRGRINDRTGCAGAVARAADSESIEAQQEGALSAKDEDSRPPVWPKMLL</sequence>
<feature type="region of interest" description="Disordered" evidence="1">
    <location>
        <begin position="159"/>
        <end position="188"/>
    </location>
</feature>
<dbReference type="EMBL" id="JARGDH010000004">
    <property type="protein sequence ID" value="KAL0271047.1"/>
    <property type="molecule type" value="Genomic_DNA"/>
</dbReference>
<evidence type="ECO:0000256" key="1">
    <source>
        <dbReference type="SAM" id="MobiDB-lite"/>
    </source>
</evidence>
<organism evidence="2">
    <name type="scientific">Menopon gallinae</name>
    <name type="common">poultry shaft louse</name>
    <dbReference type="NCBI Taxonomy" id="328185"/>
    <lineage>
        <taxon>Eukaryota</taxon>
        <taxon>Metazoa</taxon>
        <taxon>Ecdysozoa</taxon>
        <taxon>Arthropoda</taxon>
        <taxon>Hexapoda</taxon>
        <taxon>Insecta</taxon>
        <taxon>Pterygota</taxon>
        <taxon>Neoptera</taxon>
        <taxon>Paraneoptera</taxon>
        <taxon>Psocodea</taxon>
        <taxon>Troctomorpha</taxon>
        <taxon>Phthiraptera</taxon>
        <taxon>Amblycera</taxon>
        <taxon>Menoponidae</taxon>
        <taxon>Menopon</taxon>
    </lineage>
</organism>
<evidence type="ECO:0000313" key="2">
    <source>
        <dbReference type="EMBL" id="KAL0271047.1"/>
    </source>
</evidence>
<protein>
    <submittedName>
        <fullName evidence="2">Uncharacterized protein</fullName>
    </submittedName>
</protein>
<gene>
    <name evidence="2" type="ORF">PYX00_008280</name>
</gene>
<accession>A0AAW2HML2</accession>
<proteinExistence type="predicted"/>
<name>A0AAW2HML2_9NEOP</name>